<protein>
    <recommendedName>
        <fullName evidence="2">FP protein C-terminal domain-containing protein</fullName>
    </recommendedName>
</protein>
<dbReference type="STRING" id="50429.A0A2B4RBK7"/>
<evidence type="ECO:0000313" key="3">
    <source>
        <dbReference type="EMBL" id="PFX13675.1"/>
    </source>
</evidence>
<sequence length="392" mass="44626">MPESVASLKRENSKLKDQLSVMADEIAKMKEMLLEQSKKPAATNDEVEQSLEFMSKEYDDFERFRVSAGKELDRLGAMLDEIAVEVNRVSRSIDEFQEYSYQYNVKIVGVPQLSQDESSASTSELCDCLFKAIGSAVSIHDIDTAHRVPTRSNDNGGPRPIICRFIRRLSKDDVMNHKRNASKVAPSAVGLPDGASLSAVRIFDHLTPRMQKVLFEAKRFKEQFHYQYCWSKGSLVYLRKDTTSRAIKIKDITDLHRLTNGQIGHSQVGMTTDHEWIPCTGSTSGNGLKKYELGTIPFVNKRVSVVRPSRVVAGKSEECMTIDVNRLHAKCPMTDFVEWVLLSWKFATVRYFSPFNVKNLKCEAPFVGNFWNTENRCPFHWKITESSWYVPS</sequence>
<keyword evidence="4" id="KW-1185">Reference proteome</keyword>
<proteinExistence type="predicted"/>
<gene>
    <name evidence="3" type="ORF">AWC38_SpisGene22222</name>
</gene>
<accession>A0A2B4RBK7</accession>
<evidence type="ECO:0000256" key="1">
    <source>
        <dbReference type="SAM" id="Coils"/>
    </source>
</evidence>
<dbReference type="EMBL" id="LSMT01000918">
    <property type="protein sequence ID" value="PFX13675.1"/>
    <property type="molecule type" value="Genomic_DNA"/>
</dbReference>
<name>A0A2B4RBK7_STYPI</name>
<feature type="domain" description="FP protein C-terminal" evidence="2">
    <location>
        <begin position="207"/>
        <end position="258"/>
    </location>
</feature>
<comment type="caution">
    <text evidence="3">The sequence shown here is derived from an EMBL/GenBank/DDBJ whole genome shotgun (WGS) entry which is preliminary data.</text>
</comment>
<evidence type="ECO:0000313" key="4">
    <source>
        <dbReference type="Proteomes" id="UP000225706"/>
    </source>
</evidence>
<evidence type="ECO:0000259" key="2">
    <source>
        <dbReference type="Pfam" id="PF25298"/>
    </source>
</evidence>
<reference evidence="4" key="1">
    <citation type="journal article" date="2017" name="bioRxiv">
        <title>Comparative analysis of the genomes of Stylophora pistillata and Acropora digitifera provides evidence for extensive differences between species of corals.</title>
        <authorList>
            <person name="Voolstra C.R."/>
            <person name="Li Y."/>
            <person name="Liew Y.J."/>
            <person name="Baumgarten S."/>
            <person name="Zoccola D."/>
            <person name="Flot J.-F."/>
            <person name="Tambutte S."/>
            <person name="Allemand D."/>
            <person name="Aranda M."/>
        </authorList>
    </citation>
    <scope>NUCLEOTIDE SEQUENCE [LARGE SCALE GENOMIC DNA]</scope>
</reference>
<dbReference type="AlphaFoldDB" id="A0A2B4RBK7"/>
<dbReference type="OrthoDB" id="5958458at2759"/>
<keyword evidence="1" id="KW-0175">Coiled coil</keyword>
<feature type="coiled-coil region" evidence="1">
    <location>
        <begin position="5"/>
        <end position="32"/>
    </location>
</feature>
<dbReference type="Proteomes" id="UP000225706">
    <property type="component" value="Unassembled WGS sequence"/>
</dbReference>
<dbReference type="InterPro" id="IPR057251">
    <property type="entry name" value="FP_C"/>
</dbReference>
<organism evidence="3 4">
    <name type="scientific">Stylophora pistillata</name>
    <name type="common">Smooth cauliflower coral</name>
    <dbReference type="NCBI Taxonomy" id="50429"/>
    <lineage>
        <taxon>Eukaryota</taxon>
        <taxon>Metazoa</taxon>
        <taxon>Cnidaria</taxon>
        <taxon>Anthozoa</taxon>
        <taxon>Hexacorallia</taxon>
        <taxon>Scleractinia</taxon>
        <taxon>Astrocoeniina</taxon>
        <taxon>Pocilloporidae</taxon>
        <taxon>Stylophora</taxon>
    </lineage>
</organism>
<dbReference type="Gene3D" id="3.30.70.1820">
    <property type="entry name" value="L1 transposable element, RRM domain"/>
    <property type="match status" value="1"/>
</dbReference>
<dbReference type="Pfam" id="PF25298">
    <property type="entry name" value="Baculo_FP_2nd"/>
    <property type="match status" value="1"/>
</dbReference>